<gene>
    <name evidence="1" type="ORF">HA520_15350</name>
</gene>
<dbReference type="Pfam" id="PF18918">
    <property type="entry name" value="DUF5669"/>
    <property type="match status" value="1"/>
</dbReference>
<organism evidence="1 2">
    <name type="scientific">Azotobacter chroococcum</name>
    <dbReference type="NCBI Taxonomy" id="353"/>
    <lineage>
        <taxon>Bacteria</taxon>
        <taxon>Pseudomonadati</taxon>
        <taxon>Pseudomonadota</taxon>
        <taxon>Gammaproteobacteria</taxon>
        <taxon>Pseudomonadales</taxon>
        <taxon>Pseudomonadaceae</taxon>
        <taxon>Azotobacter</taxon>
    </lineage>
</organism>
<reference evidence="1" key="1">
    <citation type="submission" date="2020-03" db="EMBL/GenBank/DDBJ databases">
        <title>Genome assembly of Azotobacter chroococcum W5.</title>
        <authorList>
            <person name="Kannepalli A."/>
        </authorList>
    </citation>
    <scope>NUCLEOTIDE SEQUENCE</scope>
    <source>
        <strain evidence="1">W5</strain>
    </source>
</reference>
<name>A0AA44C7C6_9GAMM</name>
<evidence type="ECO:0000313" key="1">
    <source>
        <dbReference type="EMBL" id="NHN78636.1"/>
    </source>
</evidence>
<dbReference type="RefSeq" id="WP_131344515.1">
    <property type="nucleotide sequence ID" value="NZ_JAAPAP010000012.1"/>
</dbReference>
<dbReference type="AlphaFoldDB" id="A0AA44C7C6"/>
<dbReference type="EMBL" id="JAAPAP010000012">
    <property type="protein sequence ID" value="NHN78636.1"/>
    <property type="molecule type" value="Genomic_DNA"/>
</dbReference>
<comment type="caution">
    <text evidence="1">The sequence shown here is derived from an EMBL/GenBank/DDBJ whole genome shotgun (WGS) entry which is preliminary data.</text>
</comment>
<evidence type="ECO:0000313" key="2">
    <source>
        <dbReference type="Proteomes" id="UP000736384"/>
    </source>
</evidence>
<dbReference type="InterPro" id="IPR013468">
    <property type="entry name" value="CHP02647"/>
</dbReference>
<proteinExistence type="predicted"/>
<accession>A0AA44C7C6</accession>
<dbReference type="Proteomes" id="UP000736384">
    <property type="component" value="Unassembled WGS sequence"/>
</dbReference>
<protein>
    <submittedName>
        <fullName evidence="1">TIGR02647 family protein</fullName>
    </submittedName>
</protein>
<sequence>MAFTQTLVAELEILALFNLDNVQEEGIKVHQDAAPEAVAAARRLHDKGLISRPDGGYLTSLGVDAAEQAQSLLTILAGPR</sequence>
<dbReference type="NCBIfam" id="TIGR02647">
    <property type="entry name" value="DNA"/>
    <property type="match status" value="1"/>
</dbReference>